<proteinExistence type="predicted"/>
<evidence type="ECO:0008006" key="4">
    <source>
        <dbReference type="Google" id="ProtNLM"/>
    </source>
</evidence>
<protein>
    <recommendedName>
        <fullName evidence="4">Phage tail tape measure protein</fullName>
    </recommendedName>
</protein>
<feature type="coiled-coil region" evidence="1">
    <location>
        <begin position="538"/>
        <end position="565"/>
    </location>
</feature>
<dbReference type="RefSeq" id="WP_122291492.1">
    <property type="nucleotide sequence ID" value="NZ_QRKC01000011.1"/>
</dbReference>
<comment type="caution">
    <text evidence="2">The sequence shown here is derived from an EMBL/GenBank/DDBJ whole genome shotgun (WGS) entry which is preliminary data.</text>
</comment>
<evidence type="ECO:0000313" key="2">
    <source>
        <dbReference type="EMBL" id="RHH74703.1"/>
    </source>
</evidence>
<feature type="coiled-coil region" evidence="1">
    <location>
        <begin position="833"/>
        <end position="867"/>
    </location>
</feature>
<organism evidence="2 3">
    <name type="scientific">Parabacteroides merdae</name>
    <dbReference type="NCBI Taxonomy" id="46503"/>
    <lineage>
        <taxon>Bacteria</taxon>
        <taxon>Pseudomonadati</taxon>
        <taxon>Bacteroidota</taxon>
        <taxon>Bacteroidia</taxon>
        <taxon>Bacteroidales</taxon>
        <taxon>Tannerellaceae</taxon>
        <taxon>Parabacteroides</taxon>
    </lineage>
</organism>
<gene>
    <name evidence="2" type="ORF">DW191_17465</name>
</gene>
<sequence>MANDPVYITFEFRGNLDEEVEKVTLGIKGLRDESAKTYQRLVADSSAAYNSMSAESRKMAVAVQENINALRDLSVTQKALNEQTAAERQASDSVVSLTQRLQKLTETYYNMSKAEREGAAGQGVLQQIGEVDKEIQVAQSRLSAYSRSAGTGFNNLSMSIQQVARELPSFTMGANMFFLAISNNLPILADNIRAAHREYDALRESGQSATPVWKQLLSGILSWQTALVVGITVLSMYSKEIIAWAKGLFSAKESLADTLETLEEFQKSVADTSASTIAQLQRMSAEWTALGNNLEAKERYILSNRSAFDQLGVAIRNVSDAEKIFNDQKEEFIRSITARAQAAAAMDMAAEEYKKAIEKMQEADAAEKAGVTFGDRFKSFMARSAASEDPSGALAGADLSPEAYAKERIAELNQSATDLFQSGNDLIRKYIEYSNEEQETLKRIGLQTTDALVAGSVGAIKASIQQKQEALEQLTNKADYNKALKEIEEEQKKLEAITGKQGGWKEKESAPEGSLAYYEGQMAAARKKRDTATTDEDRKRFDDEMKHYEEKVKELENTLIISGRKVALETLKATADSFKLPTTGLDNRSEFEKRFGAVNDEEWEKAKKQIQSLTDETEQARRGLLGLIDAWDEIDSSGRAFAIGEECYKIADGLSLAAETAELFDDALGAALETSANLVASVGDIAGGVGRIMAGDAIGGATGILSGITGIIGGFKKRVEENKKILQQYLLSLVETEMKELEYNAILRERLRLTQQINESSMQYFSRMSVELKNQSAEISKEYAEVWEKLQNEQYISATHYRHGTWFRKAKTWNDYADLAGMSYEEIESLYTQAKLTDTAKVLFEQLKSLKEEGEDVAGMIDDLNEEMKESFTGTTTDSIANSILQGFAEGKRSAQDFADDFQEMLNNAVLQGVKMRALEEPLRQWYEQFAAASQNGLTAESIASLREQYNQIIEDAAKQLEDMEKVTGLTIGESETVRTATAAKGLASISQDSADELNGNFYALLIYADKTAEGVAGIRESLLQGITLLERIARNTDRLENIEKEMGTTRSLFQDVVNKGLILRKNA</sequence>
<feature type="coiled-coil region" evidence="1">
    <location>
        <begin position="457"/>
        <end position="500"/>
    </location>
</feature>
<keyword evidence="1" id="KW-0175">Coiled coil</keyword>
<accession>A0A3R6IV14</accession>
<dbReference type="AlphaFoldDB" id="A0A3R6IV14"/>
<reference evidence="2 3" key="1">
    <citation type="submission" date="2018-08" db="EMBL/GenBank/DDBJ databases">
        <title>A genome reference for cultivated species of the human gut microbiota.</title>
        <authorList>
            <person name="Zou Y."/>
            <person name="Xue W."/>
            <person name="Luo G."/>
        </authorList>
    </citation>
    <scope>NUCLEOTIDE SEQUENCE [LARGE SCALE GENOMIC DNA]</scope>
    <source>
        <strain evidence="2 3">AM16-50</strain>
    </source>
</reference>
<evidence type="ECO:0000313" key="3">
    <source>
        <dbReference type="Proteomes" id="UP000283732"/>
    </source>
</evidence>
<dbReference type="Proteomes" id="UP000283732">
    <property type="component" value="Unassembled WGS sequence"/>
</dbReference>
<evidence type="ECO:0000256" key="1">
    <source>
        <dbReference type="SAM" id="Coils"/>
    </source>
</evidence>
<dbReference type="EMBL" id="QRKC01000011">
    <property type="protein sequence ID" value="RHH74703.1"/>
    <property type="molecule type" value="Genomic_DNA"/>
</dbReference>
<name>A0A3R6IV14_9BACT</name>